<dbReference type="EMBL" id="CAJHNJ030000064">
    <property type="protein sequence ID" value="CAG9133582.1"/>
    <property type="molecule type" value="Genomic_DNA"/>
</dbReference>
<name>A0A8S4G3U3_PLUXY</name>
<feature type="region of interest" description="Disordered" evidence="1">
    <location>
        <begin position="81"/>
        <end position="132"/>
    </location>
</feature>
<feature type="region of interest" description="Disordered" evidence="1">
    <location>
        <begin position="260"/>
        <end position="297"/>
    </location>
</feature>
<protein>
    <submittedName>
        <fullName evidence="2">(diamondback moth) hypothetical protein</fullName>
    </submittedName>
</protein>
<accession>A0A8S4G3U3</accession>
<keyword evidence="3" id="KW-1185">Reference proteome</keyword>
<gene>
    <name evidence="2" type="ORF">PLXY2_LOCUS11842</name>
</gene>
<feature type="compositionally biased region" description="Basic residues" evidence="1">
    <location>
        <begin position="374"/>
        <end position="385"/>
    </location>
</feature>
<evidence type="ECO:0000313" key="3">
    <source>
        <dbReference type="Proteomes" id="UP000653454"/>
    </source>
</evidence>
<organism evidence="2 3">
    <name type="scientific">Plutella xylostella</name>
    <name type="common">Diamondback moth</name>
    <name type="synonym">Plutella maculipennis</name>
    <dbReference type="NCBI Taxonomy" id="51655"/>
    <lineage>
        <taxon>Eukaryota</taxon>
        <taxon>Metazoa</taxon>
        <taxon>Ecdysozoa</taxon>
        <taxon>Arthropoda</taxon>
        <taxon>Hexapoda</taxon>
        <taxon>Insecta</taxon>
        <taxon>Pterygota</taxon>
        <taxon>Neoptera</taxon>
        <taxon>Endopterygota</taxon>
        <taxon>Lepidoptera</taxon>
        <taxon>Glossata</taxon>
        <taxon>Ditrysia</taxon>
        <taxon>Yponomeutoidea</taxon>
        <taxon>Plutellidae</taxon>
        <taxon>Plutella</taxon>
    </lineage>
</organism>
<feature type="compositionally biased region" description="Low complexity" evidence="1">
    <location>
        <begin position="93"/>
        <end position="104"/>
    </location>
</feature>
<dbReference type="AlphaFoldDB" id="A0A8S4G3U3"/>
<evidence type="ECO:0000256" key="1">
    <source>
        <dbReference type="SAM" id="MobiDB-lite"/>
    </source>
</evidence>
<comment type="caution">
    <text evidence="2">The sequence shown here is derived from an EMBL/GenBank/DDBJ whole genome shotgun (WGS) entry which is preliminary data.</text>
</comment>
<reference evidence="2" key="1">
    <citation type="submission" date="2020-11" db="EMBL/GenBank/DDBJ databases">
        <authorList>
            <person name="Whiteford S."/>
        </authorList>
    </citation>
    <scope>NUCLEOTIDE SEQUENCE</scope>
</reference>
<feature type="compositionally biased region" description="Basic and acidic residues" evidence="1">
    <location>
        <begin position="81"/>
        <end position="90"/>
    </location>
</feature>
<dbReference type="Proteomes" id="UP000653454">
    <property type="component" value="Unassembled WGS sequence"/>
</dbReference>
<feature type="region of interest" description="Disordered" evidence="1">
    <location>
        <begin position="352"/>
        <end position="401"/>
    </location>
</feature>
<evidence type="ECO:0000313" key="2">
    <source>
        <dbReference type="EMBL" id="CAG9133582.1"/>
    </source>
</evidence>
<proteinExistence type="predicted"/>
<sequence length="597" mass="65395">MGGGGLVQQLRKSYSLSDLTECEPRDERGVDEADDVLAEPHVIRRNVARSGYNTRRSASESTRSLHFPEVDVDVRARVDEPDLSHIKSSEDISSGYSSADNSGSLTRAASVGRTRPRPRTTSVKRPAAAEGSEVTIEELLDDDLEYTSMPPLMNVPSPLFLSHSDPPFIYQYVGDQVRIVQVLGDNPLFANTATKNPITEVKRNLNEIIESVDEKVDSKDIKDVIEVKTEMEIKTVPESGSSVSVVVDTEVDEPFYEIDSNNNDVEKKPDVLDSSNNEVTAAESAPEIQNKDIKEPESKIDEINTAAAVENVICSTIEQIDSKKLEVNEDLTKSIDENKDACETTSLDASLYESETAESDDEASFGTPEDSPKTRRKSPRGRYGKGKAPPPPPKVDIVDTKDEGNVAPSELHATESKESLVDIVNSLPSSALQDVVASTSLVVNPISEKKRRHKSKSPNRLPKAAIGKLLQLPGKLAFWHKNDNKSKGERDSASVSSNDVSRRSSIIEKFDDAETIEVLDVVEETNTQIIPLSNKADGQISFKDASSDVESEVMGHNIMEKSDALQKLIEAKIESHPEYKITVVAQEIPSPSKSTDV</sequence>